<sequence>MNPLADNPLETRSDAQRAVVDLFDPLETHFSPGRARMKPDARGAHFPDSAAELEGFSRPLWGLVPLAAGGDDAFDGWSSYRTGLANGVDPDHPEYWGEAPDYSQKHVEMAAIGLGLALAPEELWDPLEASDRENLVAWLSQINEASLHDCNWLFFRVVVNLGLRAVGADHDWDLTQETLDELESYYLEDGWYADGPAGERPSDYYIPWAMHFYGLVYAAVAGDDDPERAARFRERAAQFAAEHRHWFDEDGAGLPYGRSLTYRFAQAAFWGGLAFADVDIEAYDLSWGEIKGLWFRNLRWWADQPIFTDGGVFSIGYRYPSLKVSESYNSPSSPYWGMKAFIPLALSQEHPFWRADEQPLSETADLTVQEAPKMAICRDEEAGHHYALTAGQNSHYLEKYTKFAYSTQFGFSVRSRAPGIDGAGHDSSLALSADGSTYRSRLSVTDSSVEGTTLHSRWEPWDDVTVETWLVPASPWHVRVHRLSTGRQLHSAEGGFPVDKTGDDQPDRHSHEEGEDGALVRYPAGTSGIRSLRGSREGTAITQDPNTNLVAPRTIVPTLTATHDPGTHWLVSGVTAATADRDAAWDRPPQLALEDDRFVVTDADGDELLRLPRSGSDR</sequence>
<dbReference type="PANTHER" id="PTHR35339">
    <property type="entry name" value="LINALOOL DEHYDRATASE_ISOMERASE DOMAIN-CONTAINING PROTEIN"/>
    <property type="match status" value="1"/>
</dbReference>
<dbReference type="Proteomes" id="UP001321018">
    <property type="component" value="Unassembled WGS sequence"/>
</dbReference>
<name>A0AAP2Z0K9_9EURY</name>
<proteinExistence type="predicted"/>
<feature type="compositionally biased region" description="Basic and acidic residues" evidence="1">
    <location>
        <begin position="500"/>
        <end position="512"/>
    </location>
</feature>
<dbReference type="InterPro" id="IPR049237">
    <property type="entry name" value="DUF2264_C"/>
</dbReference>
<feature type="region of interest" description="Disordered" evidence="1">
    <location>
        <begin position="487"/>
        <end position="517"/>
    </location>
</feature>
<evidence type="ECO:0000259" key="3">
    <source>
        <dbReference type="Pfam" id="PF20938"/>
    </source>
</evidence>
<organism evidence="4 5">
    <name type="scientific">Natronoglomus mannanivorans</name>
    <dbReference type="NCBI Taxonomy" id="2979990"/>
    <lineage>
        <taxon>Archaea</taxon>
        <taxon>Methanobacteriati</taxon>
        <taxon>Methanobacteriota</taxon>
        <taxon>Stenosarchaea group</taxon>
        <taxon>Halobacteria</taxon>
        <taxon>Halobacteriales</taxon>
        <taxon>Natrialbaceae</taxon>
        <taxon>Natronoglomus</taxon>
    </lineage>
</organism>
<evidence type="ECO:0000313" key="5">
    <source>
        <dbReference type="Proteomes" id="UP001321018"/>
    </source>
</evidence>
<evidence type="ECO:0000313" key="4">
    <source>
        <dbReference type="EMBL" id="MCU4743052.1"/>
    </source>
</evidence>
<evidence type="ECO:0000259" key="2">
    <source>
        <dbReference type="Pfam" id="PF10022"/>
    </source>
</evidence>
<reference evidence="4" key="1">
    <citation type="submission" date="2022-09" db="EMBL/GenBank/DDBJ databases">
        <title>Enrichment on poylsaccharides allowed isolation of novel metabolic and taxonomic groups of Haloarchaea.</title>
        <authorList>
            <person name="Sorokin D.Y."/>
            <person name="Elcheninov A.G."/>
            <person name="Khizhniak T.V."/>
            <person name="Kolganova T.V."/>
            <person name="Kublanov I.V."/>
        </authorList>
    </citation>
    <scope>NUCLEOTIDE SEQUENCE</scope>
    <source>
        <strain evidence="4">AArc-xg1-1</strain>
    </source>
</reference>
<evidence type="ECO:0000256" key="1">
    <source>
        <dbReference type="SAM" id="MobiDB-lite"/>
    </source>
</evidence>
<feature type="domain" description="DUF2264" evidence="3">
    <location>
        <begin position="370"/>
        <end position="582"/>
    </location>
</feature>
<dbReference type="RefSeq" id="WP_338004870.1">
    <property type="nucleotide sequence ID" value="NZ_JAOPKA010000012.1"/>
</dbReference>
<comment type="caution">
    <text evidence="4">The sequence shown here is derived from an EMBL/GenBank/DDBJ whole genome shotgun (WGS) entry which is preliminary data.</text>
</comment>
<dbReference type="Pfam" id="PF20938">
    <property type="entry name" value="DUF2264_C"/>
    <property type="match status" value="1"/>
</dbReference>
<feature type="domain" description="DUF2264" evidence="2">
    <location>
        <begin position="11"/>
        <end position="360"/>
    </location>
</feature>
<dbReference type="PIRSF" id="PIRSF014753">
    <property type="entry name" value="UCP014753"/>
    <property type="match status" value="1"/>
</dbReference>
<accession>A0AAP2Z0K9</accession>
<dbReference type="Pfam" id="PF10022">
    <property type="entry name" value="DUF2264"/>
    <property type="match status" value="1"/>
</dbReference>
<dbReference type="PANTHER" id="PTHR35339:SF4">
    <property type="entry name" value="LINALOOL DEHYDRATASE_ISOMERASE DOMAIN-CONTAINING PROTEIN"/>
    <property type="match status" value="1"/>
</dbReference>
<dbReference type="InterPro" id="IPR016624">
    <property type="entry name" value="UCP014753"/>
</dbReference>
<gene>
    <name evidence="4" type="ORF">OB960_16825</name>
</gene>
<dbReference type="AlphaFoldDB" id="A0AAP2Z0K9"/>
<dbReference type="InterPro" id="IPR049349">
    <property type="entry name" value="DUF2264_N"/>
</dbReference>
<dbReference type="EMBL" id="JAOPKA010000012">
    <property type="protein sequence ID" value="MCU4743052.1"/>
    <property type="molecule type" value="Genomic_DNA"/>
</dbReference>
<protein>
    <submittedName>
        <fullName evidence="4">DUF2264 domain-containing protein</fullName>
    </submittedName>
</protein>